<dbReference type="InterPro" id="IPR020846">
    <property type="entry name" value="MFS_dom"/>
</dbReference>
<dbReference type="PROSITE" id="PS50850">
    <property type="entry name" value="MFS"/>
    <property type="match status" value="1"/>
</dbReference>
<accession>A0ABT5YHR0</accession>
<sequence length="392" mass="40108">MSSSRPRSSVVVMLGSAQTLAWGSSYYLPAILAVPMAEGLGLTAGWVFGAFSAALVLSALLGPLAGARIDRFGGRGVLIGSSLVFAAGLGLLGLAQGPVSMFAGWLLLGVGMAMGLYEAGFATLAGLYGREARGAITGITLIAGFASTICWPVTAWIEAEAGWRAAYFFWAGAHLLLGLPLNALLPRRKGAPAKEPPAPPQAKATPQEVKKTAKQRRALLLLAFVFTATWFISTAMAAHLPRLLQEAGATPAAAVAAAALIGPAQVGARLFEYTLLRRFHPLLSARLAAAAHPLGALLLVLLGPAGAAVFTLLHGAGNGILTIAKGTLPLSLFGPGGYGLRQGLLMAPARFGQAAAPFLFALAIDHWGLGALGLTSLLALASLAALLALRQG</sequence>
<dbReference type="Gene3D" id="1.20.1250.20">
    <property type="entry name" value="MFS general substrate transporter like domains"/>
    <property type="match status" value="1"/>
</dbReference>
<feature type="region of interest" description="Disordered" evidence="6">
    <location>
        <begin position="190"/>
        <end position="209"/>
    </location>
</feature>
<dbReference type="PANTHER" id="PTHR43124:SF3">
    <property type="entry name" value="CHLORAMPHENICOL EFFLUX PUMP RV0191"/>
    <property type="match status" value="1"/>
</dbReference>
<dbReference type="Proteomes" id="UP001215503">
    <property type="component" value="Unassembled WGS sequence"/>
</dbReference>
<dbReference type="RefSeq" id="WP_275819017.1">
    <property type="nucleotide sequence ID" value="NZ_JARHUD010000001.1"/>
</dbReference>
<evidence type="ECO:0000256" key="5">
    <source>
        <dbReference type="ARBA" id="ARBA00023136"/>
    </source>
</evidence>
<evidence type="ECO:0000313" key="9">
    <source>
        <dbReference type="EMBL" id="MDF2094475.1"/>
    </source>
</evidence>
<feature type="transmembrane region" description="Helical" evidence="7">
    <location>
        <begin position="135"/>
        <end position="154"/>
    </location>
</feature>
<dbReference type="InterPro" id="IPR036259">
    <property type="entry name" value="MFS_trans_sf"/>
</dbReference>
<evidence type="ECO:0000256" key="1">
    <source>
        <dbReference type="ARBA" id="ARBA00004651"/>
    </source>
</evidence>
<feature type="transmembrane region" description="Helical" evidence="7">
    <location>
        <begin position="102"/>
        <end position="128"/>
    </location>
</feature>
<reference evidence="9 10" key="1">
    <citation type="submission" date="2023-03" db="EMBL/GenBank/DDBJ databases">
        <title>Fodinicurvata sp. CAU 1616 isolated from sea sendiment.</title>
        <authorList>
            <person name="Kim W."/>
        </authorList>
    </citation>
    <scope>NUCLEOTIDE SEQUENCE [LARGE SCALE GENOMIC DNA]</scope>
    <source>
        <strain evidence="9 10">CAU 1616</strain>
    </source>
</reference>
<dbReference type="EMBL" id="JARHUD010000001">
    <property type="protein sequence ID" value="MDF2094475.1"/>
    <property type="molecule type" value="Genomic_DNA"/>
</dbReference>
<keyword evidence="5 7" id="KW-0472">Membrane</keyword>
<proteinExistence type="predicted"/>
<keyword evidence="4 7" id="KW-1133">Transmembrane helix</keyword>
<feature type="transmembrane region" description="Helical" evidence="7">
    <location>
        <begin position="218"/>
        <end position="240"/>
    </location>
</feature>
<dbReference type="InterPro" id="IPR050189">
    <property type="entry name" value="MFS_Efflux_Transporters"/>
</dbReference>
<evidence type="ECO:0000313" key="10">
    <source>
        <dbReference type="Proteomes" id="UP001215503"/>
    </source>
</evidence>
<protein>
    <submittedName>
        <fullName evidence="9">MFS transporter</fullName>
    </submittedName>
</protein>
<feature type="transmembrane region" description="Helical" evidence="7">
    <location>
        <begin position="370"/>
        <end position="389"/>
    </location>
</feature>
<dbReference type="PANTHER" id="PTHR43124">
    <property type="entry name" value="PURINE EFFLUX PUMP PBUE"/>
    <property type="match status" value="1"/>
</dbReference>
<comment type="caution">
    <text evidence="9">The sequence shown here is derived from an EMBL/GenBank/DDBJ whole genome shotgun (WGS) entry which is preliminary data.</text>
</comment>
<organism evidence="9 10">
    <name type="scientific">Aquibaculum arenosum</name>
    <dbReference type="NCBI Taxonomy" id="3032591"/>
    <lineage>
        <taxon>Bacteria</taxon>
        <taxon>Pseudomonadati</taxon>
        <taxon>Pseudomonadota</taxon>
        <taxon>Alphaproteobacteria</taxon>
        <taxon>Rhodospirillales</taxon>
        <taxon>Rhodovibrionaceae</taxon>
        <taxon>Aquibaculum</taxon>
    </lineage>
</organism>
<keyword evidence="10" id="KW-1185">Reference proteome</keyword>
<gene>
    <name evidence="9" type="ORF">P2G67_00630</name>
</gene>
<name>A0ABT5YHR0_9PROT</name>
<dbReference type="SUPFAM" id="SSF103473">
    <property type="entry name" value="MFS general substrate transporter"/>
    <property type="match status" value="1"/>
</dbReference>
<evidence type="ECO:0000256" key="2">
    <source>
        <dbReference type="ARBA" id="ARBA00022475"/>
    </source>
</evidence>
<dbReference type="InterPro" id="IPR011701">
    <property type="entry name" value="MFS"/>
</dbReference>
<evidence type="ECO:0000259" key="8">
    <source>
        <dbReference type="PROSITE" id="PS50850"/>
    </source>
</evidence>
<evidence type="ECO:0000256" key="4">
    <source>
        <dbReference type="ARBA" id="ARBA00022989"/>
    </source>
</evidence>
<evidence type="ECO:0000256" key="3">
    <source>
        <dbReference type="ARBA" id="ARBA00022692"/>
    </source>
</evidence>
<comment type="subcellular location">
    <subcellularLocation>
        <location evidence="1">Cell membrane</location>
        <topology evidence="1">Multi-pass membrane protein</topology>
    </subcellularLocation>
</comment>
<dbReference type="Pfam" id="PF07690">
    <property type="entry name" value="MFS_1"/>
    <property type="match status" value="1"/>
</dbReference>
<evidence type="ECO:0000256" key="7">
    <source>
        <dbReference type="SAM" id="Phobius"/>
    </source>
</evidence>
<feature type="transmembrane region" description="Helical" evidence="7">
    <location>
        <begin position="166"/>
        <end position="185"/>
    </location>
</feature>
<feature type="transmembrane region" description="Helical" evidence="7">
    <location>
        <begin position="252"/>
        <end position="271"/>
    </location>
</feature>
<feature type="transmembrane region" description="Helical" evidence="7">
    <location>
        <begin position="77"/>
        <end position="96"/>
    </location>
</feature>
<feature type="transmembrane region" description="Helical" evidence="7">
    <location>
        <begin position="45"/>
        <end position="65"/>
    </location>
</feature>
<keyword evidence="3 7" id="KW-0812">Transmembrane</keyword>
<feature type="domain" description="Major facilitator superfamily (MFS) profile" evidence="8">
    <location>
        <begin position="10"/>
        <end position="392"/>
    </location>
</feature>
<keyword evidence="2" id="KW-1003">Cell membrane</keyword>
<evidence type="ECO:0000256" key="6">
    <source>
        <dbReference type="SAM" id="MobiDB-lite"/>
    </source>
</evidence>